<name>A0A2M6YCM0_9BACT</name>
<dbReference type="Proteomes" id="UP000229896">
    <property type="component" value="Unassembled WGS sequence"/>
</dbReference>
<evidence type="ECO:0000256" key="12">
    <source>
        <dbReference type="ARBA" id="ARBA00023125"/>
    </source>
</evidence>
<keyword evidence="6 17" id="KW-0227">DNA damage</keyword>
<dbReference type="AlphaFoldDB" id="A0A2M6YCM0"/>
<dbReference type="InterPro" id="IPR004602">
    <property type="entry name" value="UvrA"/>
</dbReference>
<dbReference type="CDD" id="cd03271">
    <property type="entry name" value="ABC_UvrA_II"/>
    <property type="match status" value="1"/>
</dbReference>
<dbReference type="GO" id="GO:0016887">
    <property type="term" value="F:ATP hydrolysis activity"/>
    <property type="evidence" value="ECO:0007669"/>
    <property type="project" value="InterPro"/>
</dbReference>
<feature type="binding site" evidence="17">
    <location>
        <begin position="640"/>
        <end position="647"/>
    </location>
    <ligand>
        <name>ATP</name>
        <dbReference type="ChEBI" id="CHEBI:30616"/>
    </ligand>
</feature>
<evidence type="ECO:0000256" key="6">
    <source>
        <dbReference type="ARBA" id="ARBA00022763"/>
    </source>
</evidence>
<sequence length="939" mass="104184">MNTIKITGAREHNLKNVSLEIPRDKMVVITGLSGSGKSSLAFDTIFAEGQRRYVESLSSYARQFLGVMEKPDVDYIEGLSPAISIDQKSASNNPRSTVGTITEIYDYLRLLFARAGIPHCPNCRKPVRRQTPTQIAEHLISTAKETLRIMILAILVSDRKGEHADVFARIRKSGFSRVRVDGSVMDLDEAETKELDKQKKHTIEVVVDRLIIGHDGKDNSTQMRLFDSIEKALEIGGGYIKVVYVDKKTEEQFSEQFDCPDCNISLPEIAPRSFSFNSPHGACPRCQGLGSILEIDPKLILPNPRLTIFEGAIRPWAKTASSSTWYMAGLRTMTGKHHISPNKPIGQLNKEELRKILYGTGEERYNIDGYPIKYEGVISNLERRYKETQSDYVRAEIEKYMVNRTCPACNGMRLRPEILGVSVADKNIIEVSEMTIDRCFEFFQKLESKLKEEQKIIAKQIIKEIKERLSFLLNVGLPYLTINRNAATLSGGEAQRIRLATQIGSGLQGVLYILDEPSIGLHQKDNAKLLETLINLRNLGNSIIIVEHDEETIRSADWLIDVGPGAGDAGGEIVFAGTPKEIEKVNSITGQYLSGKKKIETPKIRRQGNGDKLSIIGAKENNLKDITVDISLNTFTCITGVSGSGKSTLVNDILSKSLAKKFYHSREIPGEHQEISGVENIDKVITIDQSPIGKTPRSNPATYTGVFTFIREIFASTVEAKLRGYKSGRFSFNVKGGRCENCHGGGVLKIEMHFLPNVYITCPECKGARYNHEALEIHYKDKNISEILDMTVYEALRFFENIPQIKSKLAVLSEVGLGYIKLGQPATTLSGGEAQRIKLATELARKSTGRTLYILDEPTTGLHFEDVKKLLGVLIALVDKGNTVVVIEHNMDVIKTADQIIDLGPDGGDAGGEIVVCGTPEEVAKNTKSYTGKYLKKIL</sequence>
<evidence type="ECO:0000256" key="3">
    <source>
        <dbReference type="ARBA" id="ARBA00022723"/>
    </source>
</evidence>
<evidence type="ECO:0000256" key="8">
    <source>
        <dbReference type="ARBA" id="ARBA00022771"/>
    </source>
</evidence>
<dbReference type="PANTHER" id="PTHR43152">
    <property type="entry name" value="UVRABC SYSTEM PROTEIN A"/>
    <property type="match status" value="1"/>
</dbReference>
<dbReference type="HAMAP" id="MF_00205">
    <property type="entry name" value="UvrA"/>
    <property type="match status" value="1"/>
</dbReference>
<dbReference type="FunFam" id="1.20.1580.10:FF:000002">
    <property type="entry name" value="UvrABC system protein A"/>
    <property type="match status" value="1"/>
</dbReference>
<evidence type="ECO:0000256" key="16">
    <source>
        <dbReference type="ARBA" id="ARBA00042156"/>
    </source>
</evidence>
<evidence type="ECO:0000256" key="9">
    <source>
        <dbReference type="ARBA" id="ARBA00022833"/>
    </source>
</evidence>
<dbReference type="Pfam" id="PF17755">
    <property type="entry name" value="UvrA_DNA-bind"/>
    <property type="match status" value="1"/>
</dbReference>
<evidence type="ECO:0000313" key="20">
    <source>
        <dbReference type="Proteomes" id="UP000229896"/>
    </source>
</evidence>
<keyword evidence="9 17" id="KW-0862">Zinc</keyword>
<comment type="caution">
    <text evidence="19">The sequence shown here is derived from an EMBL/GenBank/DDBJ whole genome shotgun (WGS) entry which is preliminary data.</text>
</comment>
<evidence type="ECO:0000256" key="1">
    <source>
        <dbReference type="ARBA" id="ARBA00004496"/>
    </source>
</evidence>
<keyword evidence="10 17" id="KW-0067">ATP-binding</keyword>
<dbReference type="SMART" id="SM00382">
    <property type="entry name" value="AAA"/>
    <property type="match status" value="1"/>
</dbReference>
<feature type="zinc finger region" description="C4-type" evidence="17">
    <location>
        <begin position="259"/>
        <end position="286"/>
    </location>
</feature>
<reference evidence="20" key="1">
    <citation type="submission" date="2017-09" db="EMBL/GenBank/DDBJ databases">
        <title>Depth-based differentiation of microbial function through sediment-hosted aquifers and enrichment of novel symbionts in the deep terrestrial subsurface.</title>
        <authorList>
            <person name="Probst A.J."/>
            <person name="Ladd B."/>
            <person name="Jarett J.K."/>
            <person name="Geller-Mcgrath D.E."/>
            <person name="Sieber C.M.K."/>
            <person name="Emerson J.B."/>
            <person name="Anantharaman K."/>
            <person name="Thomas B.C."/>
            <person name="Malmstrom R."/>
            <person name="Stieglmeier M."/>
            <person name="Klingl A."/>
            <person name="Woyke T."/>
            <person name="Ryan C.M."/>
            <person name="Banfield J.F."/>
        </authorList>
    </citation>
    <scope>NUCLEOTIDE SEQUENCE [LARGE SCALE GENOMIC DNA]</scope>
</reference>
<feature type="domain" description="ABC transporter" evidence="18">
    <location>
        <begin position="599"/>
        <end position="936"/>
    </location>
</feature>
<dbReference type="InterPro" id="IPR003439">
    <property type="entry name" value="ABC_transporter-like_ATP-bd"/>
</dbReference>
<evidence type="ECO:0000256" key="17">
    <source>
        <dbReference type="HAMAP-Rule" id="MF_00205"/>
    </source>
</evidence>
<keyword evidence="8 17" id="KW-0863">Zinc-finger</keyword>
<evidence type="ECO:0000256" key="14">
    <source>
        <dbReference type="ARBA" id="ARBA00038000"/>
    </source>
</evidence>
<evidence type="ECO:0000256" key="11">
    <source>
        <dbReference type="ARBA" id="ARBA00022881"/>
    </source>
</evidence>
<dbReference type="GO" id="GO:0009380">
    <property type="term" value="C:excinuclease repair complex"/>
    <property type="evidence" value="ECO:0007669"/>
    <property type="project" value="InterPro"/>
</dbReference>
<evidence type="ECO:0000256" key="2">
    <source>
        <dbReference type="ARBA" id="ARBA00022490"/>
    </source>
</evidence>
<dbReference type="InterPro" id="IPR027417">
    <property type="entry name" value="P-loop_NTPase"/>
</dbReference>
<dbReference type="NCBIfam" id="NF001503">
    <property type="entry name" value="PRK00349.1"/>
    <property type="match status" value="1"/>
</dbReference>
<dbReference type="GO" id="GO:0009432">
    <property type="term" value="P:SOS response"/>
    <property type="evidence" value="ECO:0007669"/>
    <property type="project" value="UniProtKB-UniRule"/>
</dbReference>
<dbReference type="Gene3D" id="1.10.8.280">
    <property type="entry name" value="ABC transporter ATPase domain-like"/>
    <property type="match status" value="1"/>
</dbReference>
<dbReference type="PROSITE" id="PS50893">
    <property type="entry name" value="ABC_TRANSPORTER_2"/>
    <property type="match status" value="1"/>
</dbReference>
<evidence type="ECO:0000256" key="15">
    <source>
        <dbReference type="ARBA" id="ARBA00039316"/>
    </source>
</evidence>
<keyword evidence="3 17" id="KW-0479">Metal-binding</keyword>
<dbReference type="InterPro" id="IPR013815">
    <property type="entry name" value="ATP_grasp_subdomain_1"/>
</dbReference>
<dbReference type="PANTHER" id="PTHR43152:SF3">
    <property type="entry name" value="UVRABC SYSTEM PROTEIN A"/>
    <property type="match status" value="1"/>
</dbReference>
<keyword evidence="2 17" id="KW-0963">Cytoplasm</keyword>
<dbReference type="InterPro" id="IPR017871">
    <property type="entry name" value="ABC_transporter-like_CS"/>
</dbReference>
<dbReference type="Gene3D" id="1.20.1580.10">
    <property type="entry name" value="ABC transporter ATPase like domain"/>
    <property type="match status" value="2"/>
</dbReference>
<evidence type="ECO:0000256" key="4">
    <source>
        <dbReference type="ARBA" id="ARBA00022737"/>
    </source>
</evidence>
<evidence type="ECO:0000256" key="10">
    <source>
        <dbReference type="ARBA" id="ARBA00022840"/>
    </source>
</evidence>
<dbReference type="GO" id="GO:0009381">
    <property type="term" value="F:excinuclease ABC activity"/>
    <property type="evidence" value="ECO:0007669"/>
    <property type="project" value="UniProtKB-UniRule"/>
</dbReference>
<protein>
    <recommendedName>
        <fullName evidence="15 17">UvrABC system protein A</fullName>
        <shortName evidence="17">UvrA protein</shortName>
    </recommendedName>
    <alternativeName>
        <fullName evidence="16 17">Excinuclease ABC subunit A</fullName>
    </alternativeName>
</protein>
<comment type="similarity">
    <text evidence="14 17">Belongs to the ABC transporter superfamily. UvrA family.</text>
</comment>
<dbReference type="InterPro" id="IPR041552">
    <property type="entry name" value="UvrA_DNA-bd"/>
</dbReference>
<keyword evidence="7 17" id="KW-0228">DNA excision</keyword>
<accession>A0A2M6YCM0</accession>
<keyword evidence="11 17" id="KW-0267">Excision nuclease</keyword>
<dbReference type="GO" id="GO:0005737">
    <property type="term" value="C:cytoplasm"/>
    <property type="evidence" value="ECO:0007669"/>
    <property type="project" value="UniProtKB-SubCell"/>
</dbReference>
<dbReference type="EMBL" id="PEXI01000042">
    <property type="protein sequence ID" value="PIU24404.1"/>
    <property type="molecule type" value="Genomic_DNA"/>
</dbReference>
<evidence type="ECO:0000313" key="19">
    <source>
        <dbReference type="EMBL" id="PIU24404.1"/>
    </source>
</evidence>
<keyword evidence="4 17" id="KW-0677">Repeat</keyword>
<dbReference type="InterPro" id="IPR041102">
    <property type="entry name" value="UvrA_inter"/>
</dbReference>
<keyword evidence="12 17" id="KW-0238">DNA-binding</keyword>
<dbReference type="GO" id="GO:0005524">
    <property type="term" value="F:ATP binding"/>
    <property type="evidence" value="ECO:0007669"/>
    <property type="project" value="UniProtKB-UniRule"/>
</dbReference>
<keyword evidence="13 17" id="KW-0234">DNA repair</keyword>
<organism evidence="19 20">
    <name type="scientific">Candidatus Berkelbacteria bacterium CG08_land_8_20_14_0_20_39_8</name>
    <dbReference type="NCBI Taxonomy" id="1974511"/>
    <lineage>
        <taxon>Bacteria</taxon>
        <taxon>Candidatus Berkelbacteria</taxon>
    </lineage>
</organism>
<dbReference type="Gene3D" id="3.40.50.300">
    <property type="entry name" value="P-loop containing nucleotide triphosphate hydrolases"/>
    <property type="match status" value="2"/>
</dbReference>
<dbReference type="InterPro" id="IPR003593">
    <property type="entry name" value="AAA+_ATPase"/>
</dbReference>
<dbReference type="GO" id="GO:0006289">
    <property type="term" value="P:nucleotide-excision repair"/>
    <property type="evidence" value="ECO:0007669"/>
    <property type="project" value="UniProtKB-UniRule"/>
</dbReference>
<dbReference type="SUPFAM" id="SSF52540">
    <property type="entry name" value="P-loop containing nucleoside triphosphate hydrolases"/>
    <property type="match status" value="2"/>
</dbReference>
<dbReference type="NCBIfam" id="TIGR00630">
    <property type="entry name" value="uvra"/>
    <property type="match status" value="1"/>
</dbReference>
<evidence type="ECO:0000256" key="13">
    <source>
        <dbReference type="ARBA" id="ARBA00023204"/>
    </source>
</evidence>
<dbReference type="CDD" id="cd03270">
    <property type="entry name" value="ABC_UvrA_I"/>
    <property type="match status" value="1"/>
</dbReference>
<comment type="subcellular location">
    <subcellularLocation>
        <location evidence="1 17">Cytoplasm</location>
    </subcellularLocation>
</comment>
<feature type="binding site" evidence="17">
    <location>
        <begin position="31"/>
        <end position="38"/>
    </location>
    <ligand>
        <name>ATP</name>
        <dbReference type="ChEBI" id="CHEBI:30616"/>
    </ligand>
</feature>
<dbReference type="Pfam" id="PF17760">
    <property type="entry name" value="UvrA_inter"/>
    <property type="match status" value="1"/>
</dbReference>
<dbReference type="GO" id="GO:0003677">
    <property type="term" value="F:DNA binding"/>
    <property type="evidence" value="ECO:0007669"/>
    <property type="project" value="UniProtKB-UniRule"/>
</dbReference>
<dbReference type="GO" id="GO:0008270">
    <property type="term" value="F:zinc ion binding"/>
    <property type="evidence" value="ECO:0007669"/>
    <property type="project" value="UniProtKB-UniRule"/>
</dbReference>
<gene>
    <name evidence="17" type="primary">uvrA</name>
    <name evidence="19" type="ORF">COT12_01260</name>
</gene>
<proteinExistence type="inferred from homology"/>
<comment type="subunit">
    <text evidence="17">Forms a heterotetramer with UvrB during the search for lesions.</text>
</comment>
<feature type="zinc finger region" description="C4-type" evidence="17">
    <location>
        <begin position="739"/>
        <end position="765"/>
    </location>
</feature>
<evidence type="ECO:0000259" key="18">
    <source>
        <dbReference type="PROSITE" id="PS50893"/>
    </source>
</evidence>
<dbReference type="Gene3D" id="3.30.1490.20">
    <property type="entry name" value="ATP-grasp fold, A domain"/>
    <property type="match status" value="1"/>
</dbReference>
<keyword evidence="17" id="KW-0742">SOS response</keyword>
<keyword evidence="5 17" id="KW-0547">Nucleotide-binding</keyword>
<comment type="function">
    <text evidence="17">The UvrABC repair system catalyzes the recognition and processing of DNA lesions. UvrA is an ATPase and a DNA-binding protein. A damage recognition complex composed of 2 UvrA and 2 UvrB subunits scans DNA for abnormalities. When the presence of a lesion has been verified by UvrB, the UvrA molecules dissociate.</text>
</comment>
<evidence type="ECO:0000256" key="7">
    <source>
        <dbReference type="ARBA" id="ARBA00022769"/>
    </source>
</evidence>
<dbReference type="PROSITE" id="PS00211">
    <property type="entry name" value="ABC_TRANSPORTER_1"/>
    <property type="match status" value="2"/>
</dbReference>
<evidence type="ECO:0000256" key="5">
    <source>
        <dbReference type="ARBA" id="ARBA00022741"/>
    </source>
</evidence>